<proteinExistence type="inferred from homology"/>
<dbReference type="SUPFAM" id="SSF53756">
    <property type="entry name" value="UDP-Glycosyltransferase/glycogen phosphorylase"/>
    <property type="match status" value="1"/>
</dbReference>
<dbReference type="EMBL" id="CP071839">
    <property type="protein sequence ID" value="QTD96709.1"/>
    <property type="molecule type" value="Genomic_DNA"/>
</dbReference>
<evidence type="ECO:0000256" key="1">
    <source>
        <dbReference type="ARBA" id="ARBA00006962"/>
    </source>
</evidence>
<dbReference type="RefSeq" id="WP_208030640.1">
    <property type="nucleotide sequence ID" value="NZ_CP071839.1"/>
</dbReference>
<dbReference type="Pfam" id="PF21036">
    <property type="entry name" value="EryCIII-like_N"/>
    <property type="match status" value="1"/>
</dbReference>
<name>A0ABX7TJ97_STRCY</name>
<gene>
    <name evidence="6" type="primary">eryCIII2</name>
    <name evidence="6" type="ORF">S1361_05065</name>
</gene>
<dbReference type="CDD" id="cd03784">
    <property type="entry name" value="GT1_Gtf-like"/>
    <property type="match status" value="1"/>
</dbReference>
<evidence type="ECO:0000313" key="6">
    <source>
        <dbReference type="EMBL" id="QTD96709.1"/>
    </source>
</evidence>
<dbReference type="GO" id="GO:0016757">
    <property type="term" value="F:glycosyltransferase activity"/>
    <property type="evidence" value="ECO:0007669"/>
    <property type="project" value="UniProtKB-KW"/>
</dbReference>
<dbReference type="Gene3D" id="3.40.50.2000">
    <property type="entry name" value="Glycogen Phosphorylase B"/>
    <property type="match status" value="2"/>
</dbReference>
<dbReference type="Proteomes" id="UP000663908">
    <property type="component" value="Chromosome"/>
</dbReference>
<evidence type="ECO:0000259" key="5">
    <source>
        <dbReference type="Pfam" id="PF21036"/>
    </source>
</evidence>
<dbReference type="Pfam" id="PF06722">
    <property type="entry name" value="EryCIII-like_C"/>
    <property type="match status" value="1"/>
</dbReference>
<keyword evidence="3 6" id="KW-0808">Transferase</keyword>
<dbReference type="EC" id="2.4.1.278" evidence="6"/>
<reference evidence="6 7" key="1">
    <citation type="submission" date="2021-03" db="EMBL/GenBank/DDBJ databases">
        <title>Complete genome sequence of Streptomyces cyanogenus S136, producer of anticancer angucycline landomycin A.</title>
        <authorList>
            <person name="Hrab P."/>
            <person name="Ruckert C."/>
            <person name="Busche T."/>
            <person name="Ostash I."/>
            <person name="Kalinowski J."/>
            <person name="Fedorenko V."/>
            <person name="Yushchuk O."/>
            <person name="Ostash B."/>
        </authorList>
    </citation>
    <scope>NUCLEOTIDE SEQUENCE [LARGE SCALE GENOMIC DNA]</scope>
    <source>
        <strain evidence="6 7">S136</strain>
    </source>
</reference>
<keyword evidence="2 6" id="KW-0328">Glycosyltransferase</keyword>
<dbReference type="PANTHER" id="PTHR48050:SF13">
    <property type="entry name" value="STEROL 3-BETA-GLUCOSYLTRANSFERASE UGT80A2"/>
    <property type="match status" value="1"/>
</dbReference>
<evidence type="ECO:0000313" key="7">
    <source>
        <dbReference type="Proteomes" id="UP000663908"/>
    </source>
</evidence>
<dbReference type="InterPro" id="IPR010610">
    <property type="entry name" value="EryCIII-like_C"/>
</dbReference>
<feature type="domain" description="Erythromycin biosynthesis protein CIII-like C-terminal" evidence="4">
    <location>
        <begin position="261"/>
        <end position="404"/>
    </location>
</feature>
<comment type="similarity">
    <text evidence="1">Belongs to the glycosyltransferase 28 family.</text>
</comment>
<organism evidence="6 7">
    <name type="scientific">Streptomyces cyanogenus</name>
    <dbReference type="NCBI Taxonomy" id="80860"/>
    <lineage>
        <taxon>Bacteria</taxon>
        <taxon>Bacillati</taxon>
        <taxon>Actinomycetota</taxon>
        <taxon>Actinomycetes</taxon>
        <taxon>Kitasatosporales</taxon>
        <taxon>Streptomycetaceae</taxon>
        <taxon>Streptomyces</taxon>
    </lineage>
</organism>
<evidence type="ECO:0000256" key="2">
    <source>
        <dbReference type="ARBA" id="ARBA00022676"/>
    </source>
</evidence>
<sequence>MRVLFTPMAWPTHYYQMVGLAWAFRAAGHDVRVAGHPQLADPVTRTGIIAVTAGGDYDLIAGLAEAVKVRDELAREWNVTGPGQFPPDVLRKLLDLRMVPHIRAAEDMAPDLVAFARGWRPDLVITDPVMYAAPLAAAAVSAPVVRHLWGPDMSRKVGLPGNGVSAQEDHRAAWPQELADLYLRHGAEPAADIAVRTLDTCPESLQVPGVPHRVAMRYTSYNGTAVAPQWLLEPAERPRICVTWGSLTTTMRGPEAFLVPRVVEALADLDVEVILALRAADRERLGPLPERMRVLVGMPLDLILPTCSAIIHQSGAGSTLTAALHGVPQVTVPQIADQGLVSERLAGTGAGIVLDGDNLGAQAVQEAVRQVLDSAAPGQAARRLRQEMLDQPTPSRIVTELEALVG</sequence>
<dbReference type="InterPro" id="IPR002213">
    <property type="entry name" value="UDP_glucos_trans"/>
</dbReference>
<feature type="domain" description="Erythromycin biosynthesis protein CIII-like N-terminal" evidence="5">
    <location>
        <begin position="22"/>
        <end position="245"/>
    </location>
</feature>
<protein>
    <submittedName>
        <fullName evidence="6">Desosaminyl transferase EryCIII</fullName>
        <ecNumber evidence="6">2.4.1.278</ecNumber>
    </submittedName>
</protein>
<accession>A0ABX7TJ97</accession>
<keyword evidence="7" id="KW-1185">Reference proteome</keyword>
<dbReference type="InterPro" id="IPR050426">
    <property type="entry name" value="Glycosyltransferase_28"/>
</dbReference>
<evidence type="ECO:0000259" key="4">
    <source>
        <dbReference type="Pfam" id="PF06722"/>
    </source>
</evidence>
<dbReference type="InterPro" id="IPR048284">
    <property type="entry name" value="EryCIII-like_N"/>
</dbReference>
<dbReference type="PANTHER" id="PTHR48050">
    <property type="entry name" value="STEROL 3-BETA-GLUCOSYLTRANSFERASE"/>
    <property type="match status" value="1"/>
</dbReference>
<evidence type="ECO:0000256" key="3">
    <source>
        <dbReference type="ARBA" id="ARBA00022679"/>
    </source>
</evidence>